<dbReference type="GO" id="GO:0046872">
    <property type="term" value="F:metal ion binding"/>
    <property type="evidence" value="ECO:0007669"/>
    <property type="project" value="UniProtKB-KW"/>
</dbReference>
<accession>A0A6I2GGM2</accession>
<dbReference type="InterPro" id="IPR036412">
    <property type="entry name" value="HAD-like_sf"/>
</dbReference>
<dbReference type="InterPro" id="IPR006439">
    <property type="entry name" value="HAD-SF_hydro_IA"/>
</dbReference>
<proteinExistence type="predicted"/>
<organism evidence="5 7">
    <name type="scientific">Fundicoccus ignavus</name>
    <dbReference type="NCBI Taxonomy" id="2664442"/>
    <lineage>
        <taxon>Bacteria</taxon>
        <taxon>Bacillati</taxon>
        <taxon>Bacillota</taxon>
        <taxon>Bacilli</taxon>
        <taxon>Lactobacillales</taxon>
        <taxon>Aerococcaceae</taxon>
        <taxon>Fundicoccus</taxon>
    </lineage>
</organism>
<dbReference type="InterPro" id="IPR023214">
    <property type="entry name" value="HAD_sf"/>
</dbReference>
<evidence type="ECO:0000313" key="7">
    <source>
        <dbReference type="Proteomes" id="UP000430975"/>
    </source>
</evidence>
<evidence type="ECO:0000256" key="1">
    <source>
        <dbReference type="ARBA" id="ARBA00001946"/>
    </source>
</evidence>
<evidence type="ECO:0000256" key="2">
    <source>
        <dbReference type="ARBA" id="ARBA00022723"/>
    </source>
</evidence>
<dbReference type="AlphaFoldDB" id="A0A6I2GGM2"/>
<dbReference type="SFLD" id="SFLDS00003">
    <property type="entry name" value="Haloacid_Dehalogenase"/>
    <property type="match status" value="1"/>
</dbReference>
<keyword evidence="2" id="KW-0479">Metal-binding</keyword>
<keyword evidence="3 5" id="KW-0378">Hydrolase</keyword>
<dbReference type="Gene3D" id="1.10.150.520">
    <property type="match status" value="1"/>
</dbReference>
<evidence type="ECO:0000313" key="5">
    <source>
        <dbReference type="EMBL" id="MRI84982.1"/>
    </source>
</evidence>
<keyword evidence="7" id="KW-1185">Reference proteome</keyword>
<sequence length="233" mass="27386">MIVVSYQAIGFDLDDTLYDRCEIYRKIFTVMQAAVTHLEVDFETFYPIYLDYSDAEYELFIRHGKEKEAYRNDRVIATYKYFGKSINQDAAITFNALYLYFRDELELRPGVKMLLNYLKQQEIKMFILTNGPSVEQRNKLHQLKLEEWIPASCWYISDELGYSKPDVDIFKLVERDLDVENILYIGDDYHNDIIGAQSVGWKSFHLAKQVTKYSLATQTVGNFDEILSVLNRV</sequence>
<comment type="cofactor">
    <cofactor evidence="1">
        <name>Mg(2+)</name>
        <dbReference type="ChEBI" id="CHEBI:18420"/>
    </cofactor>
</comment>
<gene>
    <name evidence="6" type="ORF">GF867_02155</name>
    <name evidence="5" type="ORF">GIY09_03585</name>
</gene>
<reference evidence="5 7" key="2">
    <citation type="submission" date="2019-11" db="EMBL/GenBank/DDBJ databases">
        <title>Characterisation of Fundicoccus ignavus gen. nov. sp. nov., a novel genus of the family Aerococcaceae isolated from bulk tank milk.</title>
        <authorList>
            <person name="Siebert A."/>
            <person name="Huptas C."/>
            <person name="Wenning M."/>
            <person name="Scherer S."/>
            <person name="Doll E.V."/>
        </authorList>
    </citation>
    <scope>NUCLEOTIDE SEQUENCE [LARGE SCALE GENOMIC DNA]</scope>
    <source>
        <strain evidence="5 7">WS4759</strain>
    </source>
</reference>
<dbReference type="GO" id="GO:0016791">
    <property type="term" value="F:phosphatase activity"/>
    <property type="evidence" value="ECO:0007669"/>
    <property type="project" value="TreeGrafter"/>
</dbReference>
<dbReference type="InterPro" id="IPR051400">
    <property type="entry name" value="HAD-like_hydrolase"/>
</dbReference>
<dbReference type="PANTHER" id="PTHR46470">
    <property type="entry name" value="N-ACYLNEURAMINATE-9-PHOSPHATASE"/>
    <property type="match status" value="1"/>
</dbReference>
<dbReference type="Pfam" id="PF00702">
    <property type="entry name" value="Hydrolase"/>
    <property type="match status" value="1"/>
</dbReference>
<dbReference type="SUPFAM" id="SSF56784">
    <property type="entry name" value="HAD-like"/>
    <property type="match status" value="1"/>
</dbReference>
<dbReference type="GO" id="GO:0044281">
    <property type="term" value="P:small molecule metabolic process"/>
    <property type="evidence" value="ECO:0007669"/>
    <property type="project" value="UniProtKB-ARBA"/>
</dbReference>
<name>A0A6I2GGM2_9LACT</name>
<evidence type="ECO:0000256" key="3">
    <source>
        <dbReference type="ARBA" id="ARBA00022801"/>
    </source>
</evidence>
<comment type="caution">
    <text evidence="5">The sequence shown here is derived from an EMBL/GenBank/DDBJ whole genome shotgun (WGS) entry which is preliminary data.</text>
</comment>
<dbReference type="EMBL" id="WJQT01000002">
    <property type="protein sequence ID" value="MRJ46371.1"/>
    <property type="molecule type" value="Genomic_DNA"/>
</dbReference>
<dbReference type="Proteomes" id="UP000430975">
    <property type="component" value="Unassembled WGS sequence"/>
</dbReference>
<evidence type="ECO:0000256" key="4">
    <source>
        <dbReference type="ARBA" id="ARBA00022842"/>
    </source>
</evidence>
<dbReference type="SFLD" id="SFLDG01129">
    <property type="entry name" value="C1.5:_HAD__Beta-PGM__Phosphata"/>
    <property type="match status" value="1"/>
</dbReference>
<keyword evidence="4" id="KW-0460">Magnesium</keyword>
<reference evidence="6 8" key="1">
    <citation type="submission" date="2019-11" db="EMBL/GenBank/DDBJ databases">
        <title>Characterisation of Fundicoccus ignavus gen. nov. sp. nov., a novel genus of the family Aerococcaceae from bulk tank milk.</title>
        <authorList>
            <person name="Siebert A."/>
            <person name="Huptas C."/>
            <person name="Wenning M."/>
            <person name="Scherer S."/>
            <person name="Doll E.V."/>
        </authorList>
    </citation>
    <scope>NUCLEOTIDE SEQUENCE [LARGE SCALE GENOMIC DNA]</scope>
    <source>
        <strain evidence="6 8">DSM 109652</strain>
    </source>
</reference>
<evidence type="ECO:0000313" key="8">
    <source>
        <dbReference type="Proteomes" id="UP000440066"/>
    </source>
</evidence>
<dbReference type="NCBIfam" id="TIGR01549">
    <property type="entry name" value="HAD-SF-IA-v1"/>
    <property type="match status" value="1"/>
</dbReference>
<dbReference type="PANTHER" id="PTHR46470:SF2">
    <property type="entry name" value="GLYCERALDEHYDE 3-PHOSPHATE PHOSPHATASE"/>
    <property type="match status" value="1"/>
</dbReference>
<dbReference type="Proteomes" id="UP000440066">
    <property type="component" value="Unassembled WGS sequence"/>
</dbReference>
<dbReference type="EMBL" id="WJQS01000002">
    <property type="protein sequence ID" value="MRI84982.1"/>
    <property type="molecule type" value="Genomic_DNA"/>
</dbReference>
<dbReference type="Gene3D" id="3.40.50.1000">
    <property type="entry name" value="HAD superfamily/HAD-like"/>
    <property type="match status" value="1"/>
</dbReference>
<protein>
    <submittedName>
        <fullName evidence="5">HAD-IA family hydrolase</fullName>
    </submittedName>
</protein>
<evidence type="ECO:0000313" key="6">
    <source>
        <dbReference type="EMBL" id="MRJ46371.1"/>
    </source>
</evidence>